<feature type="chain" id="PRO_5044935210" description="Probable subtilase-type protease inhibitor" evidence="8">
    <location>
        <begin position="31"/>
        <end position="148"/>
    </location>
</feature>
<reference evidence="11 12" key="1">
    <citation type="journal article" date="2019" name="Int. J. Syst. Evol. Microbiol.">
        <title>The Global Catalogue of Microorganisms (GCM) 10K type strain sequencing project: providing services to taxonomists for standard genome sequencing and annotation.</title>
        <authorList>
            <consortium name="The Broad Institute Genomics Platform"/>
            <consortium name="The Broad Institute Genome Sequencing Center for Infectious Disease"/>
            <person name="Wu L."/>
            <person name="Ma J."/>
        </authorList>
    </citation>
    <scope>NUCLEOTIDE SEQUENCE [LARGE SCALE GENOMIC DNA]</scope>
    <source>
        <strain evidence="11 12">JCM 9088</strain>
    </source>
</reference>
<dbReference type="GO" id="GO:0030414">
    <property type="term" value="F:peptidase inhibitor activity"/>
    <property type="evidence" value="ECO:0007669"/>
    <property type="project" value="UniProtKB-KW"/>
</dbReference>
<dbReference type="InterPro" id="IPR023549">
    <property type="entry name" value="Subtilisin_inhibitor"/>
</dbReference>
<dbReference type="Pfam" id="PF00720">
    <property type="entry name" value="SSI"/>
    <property type="match status" value="1"/>
</dbReference>
<evidence type="ECO:0000256" key="4">
    <source>
        <dbReference type="ARBA" id="ARBA00022525"/>
    </source>
</evidence>
<feature type="disulfide bond" evidence="8">
    <location>
        <begin position="67"/>
        <end position="82"/>
    </location>
</feature>
<dbReference type="InterPro" id="IPR000691">
    <property type="entry name" value="Prot_inh_I16_SSI"/>
</dbReference>
<keyword evidence="6 8" id="KW-0722">Serine protease inhibitor</keyword>
<comment type="similarity">
    <text evidence="2 8 9">Belongs to the protease inhibitor I16 (SSI) family.</text>
</comment>
<dbReference type="Proteomes" id="UP001500403">
    <property type="component" value="Unassembled WGS sequence"/>
</dbReference>
<dbReference type="Gene3D" id="3.30.350.10">
    <property type="entry name" value="Subtilisin inhibitor-like"/>
    <property type="match status" value="1"/>
</dbReference>
<evidence type="ECO:0000256" key="7">
    <source>
        <dbReference type="ARBA" id="ARBA00023157"/>
    </source>
</evidence>
<comment type="caution">
    <text evidence="11">The sequence shown here is derived from an EMBL/GenBank/DDBJ whole genome shotgun (WGS) entry which is preliminary data.</text>
</comment>
<dbReference type="InterPro" id="IPR020054">
    <property type="entry name" value="Prot_inh_SSI_I16_CS"/>
</dbReference>
<dbReference type="EMBL" id="BAAAUD010000031">
    <property type="protein sequence ID" value="GAA2942371.1"/>
    <property type="molecule type" value="Genomic_DNA"/>
</dbReference>
<evidence type="ECO:0000256" key="6">
    <source>
        <dbReference type="ARBA" id="ARBA00022900"/>
    </source>
</evidence>
<proteinExistence type="inferred from homology"/>
<feature type="domain" description="Subtilisin inhibitor" evidence="10">
    <location>
        <begin position="40"/>
        <end position="132"/>
    </location>
</feature>
<dbReference type="InterPro" id="IPR036819">
    <property type="entry name" value="Subtilisin_inhibitor-like_sf"/>
</dbReference>
<evidence type="ECO:0000256" key="9">
    <source>
        <dbReference type="RuleBase" id="RU003471"/>
    </source>
</evidence>
<keyword evidence="4 8" id="KW-0964">Secreted</keyword>
<evidence type="ECO:0000256" key="5">
    <source>
        <dbReference type="ARBA" id="ARBA00022690"/>
    </source>
</evidence>
<protein>
    <recommendedName>
        <fullName evidence="8">Probable subtilase-type protease inhibitor</fullName>
    </recommendedName>
</protein>
<evidence type="ECO:0000313" key="12">
    <source>
        <dbReference type="Proteomes" id="UP001500403"/>
    </source>
</evidence>
<organism evidence="11 12">
    <name type="scientific">Streptomyces enissocaesilis</name>
    <dbReference type="NCBI Taxonomy" id="332589"/>
    <lineage>
        <taxon>Bacteria</taxon>
        <taxon>Bacillati</taxon>
        <taxon>Actinomycetota</taxon>
        <taxon>Actinomycetes</taxon>
        <taxon>Kitasatosporales</taxon>
        <taxon>Streptomycetaceae</taxon>
        <taxon>Streptomyces</taxon>
        <taxon>Streptomyces rochei group</taxon>
    </lineage>
</organism>
<dbReference type="SUPFAM" id="SSF55399">
    <property type="entry name" value="Subtilisin inhibitor"/>
    <property type="match status" value="1"/>
</dbReference>
<dbReference type="RefSeq" id="WP_344495143.1">
    <property type="nucleotide sequence ID" value="NZ_BAAAUD010000031.1"/>
</dbReference>
<name>A0ABN3X8D4_9ACTN</name>
<comment type="function">
    <text evidence="8">Strong inhibitor of bacterial serine proteases such as subtilisin.</text>
</comment>
<feature type="disulfide bond" evidence="8">
    <location>
        <begin position="104"/>
        <end position="134"/>
    </location>
</feature>
<evidence type="ECO:0000256" key="1">
    <source>
        <dbReference type="ARBA" id="ARBA00004613"/>
    </source>
</evidence>
<accession>A0ABN3X8D4</accession>
<dbReference type="PRINTS" id="PR00294">
    <property type="entry name" value="SSBTLNINHBTR"/>
</dbReference>
<keyword evidence="12" id="KW-1185">Reference proteome</keyword>
<dbReference type="PROSITE" id="PS00999">
    <property type="entry name" value="SSI"/>
    <property type="match status" value="1"/>
</dbReference>
<sequence precursor="true">MRHIRNTLGALGAAAVLTLTGAVTTGTAHAQPAEATGLYAPSALVLTVGSGEEASTATVGRAVTLSCAPRPGGTHPSPQAACEELRAMHGELSGLIDTSPQRICTREWDPVVITAQGVWQGKPVSWSATFGNACEMKGGLTENALFAF</sequence>
<comment type="subcellular location">
    <subcellularLocation>
        <location evidence="1 8">Secreted</location>
    </subcellularLocation>
</comment>
<dbReference type="HAMAP" id="MF_00778">
    <property type="entry name" value="SSI"/>
    <property type="match status" value="1"/>
</dbReference>
<feature type="signal peptide" evidence="8">
    <location>
        <begin position="1"/>
        <end position="30"/>
    </location>
</feature>
<keyword evidence="5 8" id="KW-0646">Protease inhibitor</keyword>
<evidence type="ECO:0000256" key="8">
    <source>
        <dbReference type="HAMAP-Rule" id="MF_00778"/>
    </source>
</evidence>
<gene>
    <name evidence="8" type="primary">sti</name>
    <name evidence="11" type="ORF">GCM10010446_29510</name>
</gene>
<keyword evidence="7 8" id="KW-1015">Disulfide bond</keyword>
<comment type="subunit">
    <text evidence="3 8">Homodimer.</text>
</comment>
<evidence type="ECO:0000256" key="2">
    <source>
        <dbReference type="ARBA" id="ARBA00010472"/>
    </source>
</evidence>
<keyword evidence="8" id="KW-0732">Signal</keyword>
<feature type="site" description="Reactive bond" evidence="8">
    <location>
        <begin position="106"/>
        <end position="107"/>
    </location>
</feature>
<evidence type="ECO:0000313" key="11">
    <source>
        <dbReference type="EMBL" id="GAA2942371.1"/>
    </source>
</evidence>
<evidence type="ECO:0000256" key="3">
    <source>
        <dbReference type="ARBA" id="ARBA00011738"/>
    </source>
</evidence>
<evidence type="ECO:0000259" key="10">
    <source>
        <dbReference type="Pfam" id="PF00720"/>
    </source>
</evidence>